<comment type="caution">
    <text evidence="1">The sequence shown here is derived from an EMBL/GenBank/DDBJ whole genome shotgun (WGS) entry which is preliminary data.</text>
</comment>
<accession>A0A7C9MMC1</accession>
<name>A0A7C9MMC1_9GAMM</name>
<sequence>MDRKLLNKIDAACDEALSQYGFKSPRRGNPLIRLDEDAFGWIGLNRLNMGHALQLNPFIGVHFVSIMKLWDQLNDNPKKWPYKVGQMATVALHLGELAPDVEVFVFDDRRPIEPEAERMARTIVQYGVPWMRAHARIDAILPLLREREGMLGGFPQRIAVALFLQGKNEEATAYLDCKLQEYSAMTKWPEIVESWSTFAEKLKALMVADRQLDGESS</sequence>
<evidence type="ECO:0008006" key="3">
    <source>
        <dbReference type="Google" id="ProtNLM"/>
    </source>
</evidence>
<dbReference type="AlphaFoldDB" id="A0A7C9MMC1"/>
<gene>
    <name evidence="1" type="ORF">GN331_08620</name>
</gene>
<evidence type="ECO:0000313" key="1">
    <source>
        <dbReference type="EMBL" id="MUV14267.1"/>
    </source>
</evidence>
<reference evidence="1 2" key="1">
    <citation type="submission" date="2019-12" db="EMBL/GenBank/DDBJ databases">
        <authorList>
            <person name="Xu J."/>
        </authorList>
    </citation>
    <scope>NUCLEOTIDE SEQUENCE [LARGE SCALE GENOMIC DNA]</scope>
    <source>
        <strain evidence="1 2">HX-5-24</strain>
    </source>
</reference>
<dbReference type="RefSeq" id="WP_156641568.1">
    <property type="nucleotide sequence ID" value="NZ_WOXT01000002.1"/>
</dbReference>
<protein>
    <recommendedName>
        <fullName evidence="3">DUF4304 domain-containing protein</fullName>
    </recommendedName>
</protein>
<proteinExistence type="predicted"/>
<keyword evidence="2" id="KW-1185">Reference proteome</keyword>
<organism evidence="1 2">
    <name type="scientific">Noviluteimonas gilva</name>
    <dbReference type="NCBI Taxonomy" id="2682097"/>
    <lineage>
        <taxon>Bacteria</taxon>
        <taxon>Pseudomonadati</taxon>
        <taxon>Pseudomonadota</taxon>
        <taxon>Gammaproteobacteria</taxon>
        <taxon>Lysobacterales</taxon>
        <taxon>Lysobacteraceae</taxon>
        <taxon>Noviluteimonas</taxon>
    </lineage>
</organism>
<evidence type="ECO:0000313" key="2">
    <source>
        <dbReference type="Proteomes" id="UP000479692"/>
    </source>
</evidence>
<dbReference type="EMBL" id="WOXT01000002">
    <property type="protein sequence ID" value="MUV14267.1"/>
    <property type="molecule type" value="Genomic_DNA"/>
</dbReference>
<dbReference type="Proteomes" id="UP000479692">
    <property type="component" value="Unassembled WGS sequence"/>
</dbReference>